<protein>
    <submittedName>
        <fullName evidence="4">DUF971 family protein</fullName>
    </submittedName>
</protein>
<dbReference type="RefSeq" id="WP_075077912.1">
    <property type="nucleotide sequence ID" value="NZ_BDCO01000002.1"/>
</dbReference>
<dbReference type="EMBL" id="BDCO01000002">
    <property type="protein sequence ID" value="GAT32055.1"/>
    <property type="molecule type" value="Genomic_DNA"/>
</dbReference>
<keyword evidence="1" id="KW-0479">Metal-binding</keyword>
<reference evidence="5" key="1">
    <citation type="journal article" date="2017" name="Genome Announc.">
        <title>Draft Genome Sequence of Terrimicrobium sacchariphilum NM-5T, a Facultative Anaerobic Soil Bacterium of the Class Spartobacteria.</title>
        <authorList>
            <person name="Qiu Y.L."/>
            <person name="Tourlousse D.M."/>
            <person name="Matsuura N."/>
            <person name="Ohashi A."/>
            <person name="Sekiguchi Y."/>
        </authorList>
    </citation>
    <scope>NUCLEOTIDE SEQUENCE [LARGE SCALE GENOMIC DNA]</scope>
    <source>
        <strain evidence="5">NM-5</strain>
    </source>
</reference>
<evidence type="ECO:0000313" key="5">
    <source>
        <dbReference type="Proteomes" id="UP000076023"/>
    </source>
</evidence>
<gene>
    <name evidence="4" type="ORF">TSACC_2452</name>
</gene>
<keyword evidence="2" id="KW-0408">Iron</keyword>
<feature type="domain" description="Gamma-butyrobetaine hydroxylase-like N-terminal" evidence="3">
    <location>
        <begin position="12"/>
        <end position="97"/>
    </location>
</feature>
<dbReference type="GO" id="GO:0046872">
    <property type="term" value="F:metal ion binding"/>
    <property type="evidence" value="ECO:0007669"/>
    <property type="project" value="UniProtKB-KW"/>
</dbReference>
<dbReference type="InParanoid" id="A0A146G2J8"/>
<keyword evidence="5" id="KW-1185">Reference proteome</keyword>
<dbReference type="Pfam" id="PF06155">
    <property type="entry name" value="GBBH-like_N"/>
    <property type="match status" value="1"/>
</dbReference>
<evidence type="ECO:0000313" key="4">
    <source>
        <dbReference type="EMBL" id="GAT32055.1"/>
    </source>
</evidence>
<sequence length="105" mass="11474">MSQPLTPTIINKVGREIAFAWSDGTETYIPAEVLRRACPCAACGGEPDVTGKVIRPTVQYQPSSFDLQSWEVIGGYGVQPTWADGHRTGIYTFPYIRKLGDTIPG</sequence>
<dbReference type="STRING" id="690879.TSACC_2452"/>
<dbReference type="Proteomes" id="UP000076023">
    <property type="component" value="Unassembled WGS sequence"/>
</dbReference>
<accession>A0A146G2J8</accession>
<dbReference type="InterPro" id="IPR038492">
    <property type="entry name" value="GBBH-like_N_sf"/>
</dbReference>
<dbReference type="PANTHER" id="PTHR35303">
    <property type="entry name" value="OS02G0197800 PROTEIN"/>
    <property type="match status" value="1"/>
</dbReference>
<comment type="caution">
    <text evidence="4">The sequence shown here is derived from an EMBL/GenBank/DDBJ whole genome shotgun (WGS) entry which is preliminary data.</text>
</comment>
<dbReference type="OrthoDB" id="9794178at2"/>
<proteinExistence type="predicted"/>
<name>A0A146G2J8_TERSA</name>
<dbReference type="Gene3D" id="3.30.2020.30">
    <property type="match status" value="1"/>
</dbReference>
<evidence type="ECO:0000256" key="1">
    <source>
        <dbReference type="ARBA" id="ARBA00022723"/>
    </source>
</evidence>
<organism evidence="4 5">
    <name type="scientific">Terrimicrobium sacchariphilum</name>
    <dbReference type="NCBI Taxonomy" id="690879"/>
    <lineage>
        <taxon>Bacteria</taxon>
        <taxon>Pseudomonadati</taxon>
        <taxon>Verrucomicrobiota</taxon>
        <taxon>Terrimicrobiia</taxon>
        <taxon>Terrimicrobiales</taxon>
        <taxon>Terrimicrobiaceae</taxon>
        <taxon>Terrimicrobium</taxon>
    </lineage>
</organism>
<dbReference type="InterPro" id="IPR010376">
    <property type="entry name" value="GBBH-like_N"/>
</dbReference>
<evidence type="ECO:0000256" key="2">
    <source>
        <dbReference type="ARBA" id="ARBA00023004"/>
    </source>
</evidence>
<evidence type="ECO:0000259" key="3">
    <source>
        <dbReference type="Pfam" id="PF06155"/>
    </source>
</evidence>
<dbReference type="AlphaFoldDB" id="A0A146G2J8"/>